<evidence type="ECO:0000313" key="7">
    <source>
        <dbReference type="Proteomes" id="UP000501690"/>
    </source>
</evidence>
<dbReference type="EMBL" id="CP039355">
    <property type="protein sequence ID" value="QCE16672.1"/>
    <property type="molecule type" value="Genomic_DNA"/>
</dbReference>
<dbReference type="PROSITE" id="PS50096">
    <property type="entry name" value="IQ"/>
    <property type="match status" value="2"/>
</dbReference>
<comment type="subunit">
    <text evidence="3">Binds to multiple calmodulin (CaM) in the presence of Ca(2+) and CaM-like proteins.</text>
</comment>
<evidence type="ECO:0000256" key="1">
    <source>
        <dbReference type="ARBA" id="ARBA00022860"/>
    </source>
</evidence>
<dbReference type="Gene3D" id="1.20.5.190">
    <property type="match status" value="1"/>
</dbReference>
<dbReference type="SMART" id="SM00015">
    <property type="entry name" value="IQ"/>
    <property type="match status" value="2"/>
</dbReference>
<feature type="region of interest" description="Disordered" evidence="4">
    <location>
        <begin position="303"/>
        <end position="331"/>
    </location>
</feature>
<evidence type="ECO:0000256" key="3">
    <source>
        <dbReference type="ARBA" id="ARBA00024378"/>
    </source>
</evidence>
<name>A0A4D6NUJ3_VIGUN</name>
<feature type="compositionally biased region" description="Basic and acidic residues" evidence="4">
    <location>
        <begin position="432"/>
        <end position="457"/>
    </location>
</feature>
<feature type="compositionally biased region" description="Basic and acidic residues" evidence="4">
    <location>
        <begin position="630"/>
        <end position="641"/>
    </location>
</feature>
<feature type="compositionally biased region" description="Polar residues" evidence="4">
    <location>
        <begin position="695"/>
        <end position="711"/>
    </location>
</feature>
<feature type="compositionally biased region" description="Basic and acidic residues" evidence="4">
    <location>
        <begin position="823"/>
        <end position="840"/>
    </location>
</feature>
<evidence type="ECO:0000313" key="6">
    <source>
        <dbReference type="EMBL" id="QCE16672.1"/>
    </source>
</evidence>
<evidence type="ECO:0000256" key="2">
    <source>
        <dbReference type="ARBA" id="ARBA00024341"/>
    </source>
</evidence>
<feature type="region of interest" description="Disordered" evidence="4">
    <location>
        <begin position="378"/>
        <end position="465"/>
    </location>
</feature>
<feature type="compositionally biased region" description="Polar residues" evidence="4">
    <location>
        <begin position="767"/>
        <end position="777"/>
    </location>
</feature>
<dbReference type="InterPro" id="IPR025064">
    <property type="entry name" value="DUF4005"/>
</dbReference>
<protein>
    <recommendedName>
        <fullName evidence="5">DUF4005 domain-containing protein</fullName>
    </recommendedName>
</protein>
<dbReference type="Proteomes" id="UP000501690">
    <property type="component" value="Linkage Group LG11"/>
</dbReference>
<reference evidence="6 7" key="1">
    <citation type="submission" date="2019-04" db="EMBL/GenBank/DDBJ databases">
        <title>An improved genome assembly and genetic linkage map for asparagus bean, Vigna unguiculata ssp. sesquipedialis.</title>
        <authorList>
            <person name="Xia Q."/>
            <person name="Zhang R."/>
            <person name="Dong Y."/>
        </authorList>
    </citation>
    <scope>NUCLEOTIDE SEQUENCE [LARGE SCALE GENOMIC DNA]</scope>
    <source>
        <tissue evidence="6">Leaf</tissue>
    </source>
</reference>
<dbReference type="InterPro" id="IPR000048">
    <property type="entry name" value="IQ_motif_EF-hand-BS"/>
</dbReference>
<comment type="similarity">
    <text evidence="2">Belongs to the IQD family.</text>
</comment>
<dbReference type="Pfam" id="PF00612">
    <property type="entry name" value="IQ"/>
    <property type="match status" value="2"/>
</dbReference>
<dbReference type="AlphaFoldDB" id="A0A4D6NUJ3"/>
<proteinExistence type="inferred from homology"/>
<feature type="domain" description="DUF4005" evidence="5">
    <location>
        <begin position="739"/>
        <end position="804"/>
    </location>
</feature>
<gene>
    <name evidence="6" type="ORF">DEO72_LG11g3691</name>
</gene>
<keyword evidence="7" id="KW-1185">Reference proteome</keyword>
<feature type="compositionally biased region" description="Basic and acidic residues" evidence="4">
    <location>
        <begin position="734"/>
        <end position="744"/>
    </location>
</feature>
<feature type="compositionally biased region" description="Polar residues" evidence="4">
    <location>
        <begin position="663"/>
        <end position="677"/>
    </location>
</feature>
<feature type="compositionally biased region" description="Polar residues" evidence="4">
    <location>
        <begin position="313"/>
        <end position="326"/>
    </location>
</feature>
<evidence type="ECO:0000259" key="5">
    <source>
        <dbReference type="Pfam" id="PF13178"/>
    </source>
</evidence>
<feature type="compositionally biased region" description="Low complexity" evidence="4">
    <location>
        <begin position="382"/>
        <end position="392"/>
    </location>
</feature>
<dbReference type="PANTHER" id="PTHR32295:SF154">
    <property type="entry name" value="PROTEIN IQ-DOMAIN 32"/>
    <property type="match status" value="1"/>
</dbReference>
<organism evidence="6 7">
    <name type="scientific">Vigna unguiculata</name>
    <name type="common">Cowpea</name>
    <dbReference type="NCBI Taxonomy" id="3917"/>
    <lineage>
        <taxon>Eukaryota</taxon>
        <taxon>Viridiplantae</taxon>
        <taxon>Streptophyta</taxon>
        <taxon>Embryophyta</taxon>
        <taxon>Tracheophyta</taxon>
        <taxon>Spermatophyta</taxon>
        <taxon>Magnoliopsida</taxon>
        <taxon>eudicotyledons</taxon>
        <taxon>Gunneridae</taxon>
        <taxon>Pentapetalae</taxon>
        <taxon>rosids</taxon>
        <taxon>fabids</taxon>
        <taxon>Fabales</taxon>
        <taxon>Fabaceae</taxon>
        <taxon>Papilionoideae</taxon>
        <taxon>50 kb inversion clade</taxon>
        <taxon>NPAAA clade</taxon>
        <taxon>indigoferoid/millettioid clade</taxon>
        <taxon>Phaseoleae</taxon>
        <taxon>Vigna</taxon>
    </lineage>
</organism>
<sequence>MGKSTSCFKLITCGGDAADKDDYHQVAEIKESNDKRGWSFRKKSARHRVLSNTVIAEAPSSTNKESAECTNFNFQPLSEPNVVEKVYTTNCSDEKPQLCSFENSQVAETNVIETERKVDVNPTESDVIVIQTAIRGLLAQRELLQRKKVVKLQAAIRGHLVRSHALGTLRCVQSIIKMQVLVRTRRAQQSHLENHLNHKDDKKDASEILGKENLMTKSNVNYTSIEKLLSNRFASQLLESTPKNKPIHVKCDPSKADSAWKWLERWMSISSKDIADCNENETSSLTEQSKESKDSAPVFQFETGIPSEPFPSATDSIPTVEDSSLPSEDEEKSITYDANNFEFQASCSAPSIVKDDLEQVPAEEKTSYDAKVTLADTNSFQNDNSASDASAAPELYSLHKGPEIAPSSEHTSLHGEPEITPPPEHTSFYQKPEIDSEQNKRSVKRFSSDKLESEGKKTVNGSKKVSNPAFIAAQSKFEELSSIANPGRTNNLSYQDSVVESQGDTSSVGNDSAYKSKEFAFENPALYLSRLAGSDCGTELSISSTLDSPDISEPGVMENERDAKDLVEGIGNLENTINRDDEANVSSSIPASNVATSVLDQSEVVDDISGNLGHSLVAVDSGEPAISNIEKDASDLQREPEETGLQDLRSSPEASPRSHLTVPESQGTPSSQVSVQPKESKINKNRAGIKRRSLPLSNKSPATPNQDSGSRGSREQLPKDQQNGKRRTSFGSVKPDHIDQEPRDNNTNNNSVPHFMQATESAKAKINANNSPRSSPDVNERDVEVKKRLSLPGAAGRQGSPRIQRSTSKAQQTAKGNNVNPPQERKWQRGKGRRSDRDMGLQEEEDCNNTNWEWRKKIAATDQLPNNSFSKP</sequence>
<keyword evidence="1" id="KW-0112">Calmodulin-binding</keyword>
<dbReference type="GO" id="GO:0005516">
    <property type="term" value="F:calmodulin binding"/>
    <property type="evidence" value="ECO:0007669"/>
    <property type="project" value="UniProtKB-KW"/>
</dbReference>
<evidence type="ECO:0000256" key="4">
    <source>
        <dbReference type="SAM" id="MobiDB-lite"/>
    </source>
</evidence>
<dbReference type="Pfam" id="PF13178">
    <property type="entry name" value="DUF4005"/>
    <property type="match status" value="1"/>
</dbReference>
<feature type="compositionally biased region" description="Basic residues" evidence="4">
    <location>
        <begin position="683"/>
        <end position="693"/>
    </location>
</feature>
<dbReference type="PANTHER" id="PTHR32295">
    <property type="entry name" value="IQ-DOMAIN 5-RELATED"/>
    <property type="match status" value="1"/>
</dbReference>
<feature type="compositionally biased region" description="Basic and acidic residues" evidence="4">
    <location>
        <begin position="778"/>
        <end position="787"/>
    </location>
</feature>
<feature type="compositionally biased region" description="Polar residues" evidence="4">
    <location>
        <begin position="801"/>
        <end position="821"/>
    </location>
</feature>
<feature type="region of interest" description="Disordered" evidence="4">
    <location>
        <begin position="630"/>
        <end position="851"/>
    </location>
</feature>
<accession>A0A4D6NUJ3</accession>